<sequence length="432" mass="46015">MPSRTPSSTPTASAAGSAASGAVPLPPPPAFGSRSIADVLPSCAAALGVQGFPNPLAIPASSRICLVMVDGLGRNLLSKRTAHTPFLREKLSAGQGAIPETLDAAFPSTTAASLASLGTGVPPGQHGMVGYDVYAPHLDRVVNQLNGWDPDVDPQRWQPCPTIFERIHPDIHVATVSLPQFEGSPMTRAALRGGEFIGAVSLHARTTAAAEAMAEHPRMLAYFYLNELDKAGHQYGWTSAEWTVALEEVDSSLRRLDAQLPAGTLILVVGDHGMVDIAPSRRLDIGADPSLTEGVRHTAGEPRMVHLHVEPPRNGRGAGHPAKDDAAYDAAVAAVAARWRERLGNQTWILTRREAIDHGLFGPVVTESVHARIGDLIVAVHGDVALYDGRRVRPQAFEMVGQHGSWTKAERHVPLIAFRARGRVQGKRSGRG</sequence>
<dbReference type="InterPro" id="IPR017850">
    <property type="entry name" value="Alkaline_phosphatase_core_sf"/>
</dbReference>
<reference evidence="2" key="1">
    <citation type="submission" date="2024-07" db="EMBL/GenBank/DDBJ databases">
        <authorList>
            <person name="fu j."/>
        </authorList>
    </citation>
    <scope>NUCLEOTIDE SEQUENCE</scope>
    <source>
        <strain evidence="2">P10A9</strain>
    </source>
</reference>
<dbReference type="GO" id="GO:0016787">
    <property type="term" value="F:hydrolase activity"/>
    <property type="evidence" value="ECO:0007669"/>
    <property type="project" value="UniProtKB-ARBA"/>
</dbReference>
<evidence type="ECO:0000313" key="2">
    <source>
        <dbReference type="EMBL" id="XDP47020.1"/>
    </source>
</evidence>
<dbReference type="KEGG" id="spue:AB5L97_08555"/>
<gene>
    <name evidence="2" type="ORF">AB5L97_08555</name>
</gene>
<accession>A0AB39L9L5</accession>
<protein>
    <submittedName>
        <fullName evidence="2">Alkaline phosphatase family protein</fullName>
    </submittedName>
</protein>
<dbReference type="SUPFAM" id="SSF53649">
    <property type="entry name" value="Alkaline phosphatase-like"/>
    <property type="match status" value="1"/>
</dbReference>
<name>A0AB39L9L5_9MICC</name>
<dbReference type="EMBL" id="CP163302">
    <property type="protein sequence ID" value="XDP47020.1"/>
    <property type="molecule type" value="Genomic_DNA"/>
</dbReference>
<dbReference type="InterPro" id="IPR002591">
    <property type="entry name" value="Phosphodiest/P_Trfase"/>
</dbReference>
<feature type="region of interest" description="Disordered" evidence="1">
    <location>
        <begin position="1"/>
        <end position="21"/>
    </location>
</feature>
<dbReference type="RefSeq" id="WP_369047190.1">
    <property type="nucleotide sequence ID" value="NZ_CP163302.1"/>
</dbReference>
<organism evidence="2">
    <name type="scientific">Sinomonas puerhi</name>
    <dbReference type="NCBI Taxonomy" id="3238584"/>
    <lineage>
        <taxon>Bacteria</taxon>
        <taxon>Bacillati</taxon>
        <taxon>Actinomycetota</taxon>
        <taxon>Actinomycetes</taxon>
        <taxon>Micrococcales</taxon>
        <taxon>Micrococcaceae</taxon>
        <taxon>Sinomonas</taxon>
    </lineage>
</organism>
<dbReference type="PANTHER" id="PTHR10151">
    <property type="entry name" value="ECTONUCLEOTIDE PYROPHOSPHATASE/PHOSPHODIESTERASE"/>
    <property type="match status" value="1"/>
</dbReference>
<dbReference type="Gene3D" id="3.40.720.10">
    <property type="entry name" value="Alkaline Phosphatase, subunit A"/>
    <property type="match status" value="1"/>
</dbReference>
<proteinExistence type="predicted"/>
<evidence type="ECO:0000256" key="1">
    <source>
        <dbReference type="SAM" id="MobiDB-lite"/>
    </source>
</evidence>
<dbReference type="Pfam" id="PF01663">
    <property type="entry name" value="Phosphodiest"/>
    <property type="match status" value="1"/>
</dbReference>
<dbReference type="PANTHER" id="PTHR10151:SF120">
    <property type="entry name" value="BIS(5'-ADENOSYL)-TRIPHOSPHATASE"/>
    <property type="match status" value="1"/>
</dbReference>
<dbReference type="AlphaFoldDB" id="A0AB39L9L5"/>